<comment type="caution">
    <text evidence="1">The sequence shown here is derived from an EMBL/GenBank/DDBJ whole genome shotgun (WGS) entry which is preliminary data.</text>
</comment>
<organism evidence="1 2">
    <name type="scientific">Catharanthus roseus</name>
    <name type="common">Madagascar periwinkle</name>
    <name type="synonym">Vinca rosea</name>
    <dbReference type="NCBI Taxonomy" id="4058"/>
    <lineage>
        <taxon>Eukaryota</taxon>
        <taxon>Viridiplantae</taxon>
        <taxon>Streptophyta</taxon>
        <taxon>Embryophyta</taxon>
        <taxon>Tracheophyta</taxon>
        <taxon>Spermatophyta</taxon>
        <taxon>Magnoliopsida</taxon>
        <taxon>eudicotyledons</taxon>
        <taxon>Gunneridae</taxon>
        <taxon>Pentapetalae</taxon>
        <taxon>asterids</taxon>
        <taxon>lamiids</taxon>
        <taxon>Gentianales</taxon>
        <taxon>Apocynaceae</taxon>
        <taxon>Rauvolfioideae</taxon>
        <taxon>Vinceae</taxon>
        <taxon>Catharanthinae</taxon>
        <taxon>Catharanthus</taxon>
    </lineage>
</organism>
<proteinExistence type="predicted"/>
<keyword evidence="2" id="KW-1185">Reference proteome</keyword>
<protein>
    <submittedName>
        <fullName evidence="1">Uncharacterized protein</fullName>
    </submittedName>
</protein>
<gene>
    <name evidence="1" type="ORF">M9H77_24679</name>
</gene>
<dbReference type="EMBL" id="CM044706">
    <property type="protein sequence ID" value="KAI5655886.1"/>
    <property type="molecule type" value="Genomic_DNA"/>
</dbReference>
<reference evidence="2" key="1">
    <citation type="journal article" date="2023" name="Nat. Plants">
        <title>Single-cell RNA sequencing provides a high-resolution roadmap for understanding the multicellular compartmentation of specialized metabolism.</title>
        <authorList>
            <person name="Sun S."/>
            <person name="Shen X."/>
            <person name="Li Y."/>
            <person name="Li Y."/>
            <person name="Wang S."/>
            <person name="Li R."/>
            <person name="Zhang H."/>
            <person name="Shen G."/>
            <person name="Guo B."/>
            <person name="Wei J."/>
            <person name="Xu J."/>
            <person name="St-Pierre B."/>
            <person name="Chen S."/>
            <person name="Sun C."/>
        </authorList>
    </citation>
    <scope>NUCLEOTIDE SEQUENCE [LARGE SCALE GENOMIC DNA]</scope>
</reference>
<dbReference type="Proteomes" id="UP001060085">
    <property type="component" value="Linkage Group LG06"/>
</dbReference>
<name>A0ACC0A535_CATRO</name>
<sequence>MWDWWCNNNNKHHHHNHPFSLPFLNHHHQNLLPIQIAQEEDNDAADGTPSPPHNNHPLSAFAMILTSWLRRSASRYLILALCTPLLLPLFCATFPFLCALEVFFRLCRRRRRRKRRMAIDGYDGDRMHYSEDGENGGRLLHRYLEDQLILVAGSVYECGEDDDEEDDGVDVEYFDNTSPSLQ</sequence>
<evidence type="ECO:0000313" key="1">
    <source>
        <dbReference type="EMBL" id="KAI5655886.1"/>
    </source>
</evidence>
<accession>A0ACC0A535</accession>
<evidence type="ECO:0000313" key="2">
    <source>
        <dbReference type="Proteomes" id="UP001060085"/>
    </source>
</evidence>